<feature type="binding site" evidence="10">
    <location>
        <position position="103"/>
    </location>
    <ligand>
        <name>ATP</name>
        <dbReference type="ChEBI" id="CHEBI:30616"/>
    </ligand>
</feature>
<comment type="catalytic activity">
    <reaction evidence="8">
        <text>L-threonyl-[protein] + ATP = O-phospho-L-threonyl-[protein] + ADP + H(+)</text>
        <dbReference type="Rhea" id="RHEA:46608"/>
        <dbReference type="Rhea" id="RHEA-COMP:11060"/>
        <dbReference type="Rhea" id="RHEA-COMP:11605"/>
        <dbReference type="ChEBI" id="CHEBI:15378"/>
        <dbReference type="ChEBI" id="CHEBI:30013"/>
        <dbReference type="ChEBI" id="CHEBI:30616"/>
        <dbReference type="ChEBI" id="CHEBI:61977"/>
        <dbReference type="ChEBI" id="CHEBI:456216"/>
        <dbReference type="EC" id="2.7.11.1"/>
    </reaction>
</comment>
<dbReference type="SMART" id="SM00133">
    <property type="entry name" value="S_TK_X"/>
    <property type="match status" value="1"/>
</dbReference>
<proteinExistence type="predicted"/>
<gene>
    <name evidence="14" type="ORF">GLP15_796</name>
</gene>
<comment type="caution">
    <text evidence="14">The sequence shown here is derived from an EMBL/GenBank/DDBJ whole genome shotgun (WGS) entry which is preliminary data.</text>
</comment>
<evidence type="ECO:0000256" key="7">
    <source>
        <dbReference type="ARBA" id="ARBA00022840"/>
    </source>
</evidence>
<dbReference type="PROSITE" id="PS00107">
    <property type="entry name" value="PROTEIN_KINASE_ATP"/>
    <property type="match status" value="1"/>
</dbReference>
<evidence type="ECO:0000256" key="8">
    <source>
        <dbReference type="ARBA" id="ARBA00047899"/>
    </source>
</evidence>
<dbReference type="OrthoDB" id="3638488at2759"/>
<dbReference type="AlphaFoldDB" id="E1EXV8"/>
<dbReference type="OMA" id="HDNAYYQ"/>
<evidence type="ECO:0000256" key="1">
    <source>
        <dbReference type="ARBA" id="ARBA00012513"/>
    </source>
</evidence>
<keyword evidence="6 14" id="KW-0418">Kinase</keyword>
<evidence type="ECO:0000256" key="5">
    <source>
        <dbReference type="ARBA" id="ARBA00022741"/>
    </source>
</evidence>
<dbReference type="PANTHER" id="PTHR24356">
    <property type="entry name" value="SERINE/THREONINE-PROTEIN KINASE"/>
    <property type="match status" value="1"/>
</dbReference>
<dbReference type="PROSITE" id="PS50011">
    <property type="entry name" value="PROTEIN_KINASE_DOM"/>
    <property type="match status" value="1"/>
</dbReference>
<evidence type="ECO:0000256" key="4">
    <source>
        <dbReference type="ARBA" id="ARBA00022679"/>
    </source>
</evidence>
<feature type="compositionally biased region" description="Polar residues" evidence="11">
    <location>
        <begin position="246"/>
        <end position="262"/>
    </location>
</feature>
<dbReference type="InterPro" id="IPR000719">
    <property type="entry name" value="Prot_kinase_dom"/>
</dbReference>
<keyword evidence="2" id="KW-0723">Serine/threonine-protein kinase</keyword>
<evidence type="ECO:0000256" key="11">
    <source>
        <dbReference type="SAM" id="MobiDB-lite"/>
    </source>
</evidence>
<dbReference type="VEuPathDB" id="GiardiaDB:GLP15_796"/>
<dbReference type="InterPro" id="IPR011009">
    <property type="entry name" value="Kinase-like_dom_sf"/>
</dbReference>
<feature type="region of interest" description="Disordered" evidence="11">
    <location>
        <begin position="243"/>
        <end position="274"/>
    </location>
</feature>
<dbReference type="PANTHER" id="PTHR24356:SF184">
    <property type="entry name" value="SERINE_THREONINE-PROTEIN KINASE TRICORNERED"/>
    <property type="match status" value="1"/>
</dbReference>
<dbReference type="Proteomes" id="UP000008974">
    <property type="component" value="Unassembled WGS sequence"/>
</dbReference>
<dbReference type="PROSITE" id="PS51285">
    <property type="entry name" value="AGC_KINASE_CTER"/>
    <property type="match status" value="1"/>
</dbReference>
<evidence type="ECO:0000256" key="2">
    <source>
        <dbReference type="ARBA" id="ARBA00022527"/>
    </source>
</evidence>
<evidence type="ECO:0000313" key="15">
    <source>
        <dbReference type="Proteomes" id="UP000008974"/>
    </source>
</evidence>
<feature type="domain" description="Protein kinase" evidence="12">
    <location>
        <begin position="74"/>
        <end position="391"/>
    </location>
</feature>
<protein>
    <recommendedName>
        <fullName evidence="1">non-specific serine/threonine protein kinase</fullName>
        <ecNumber evidence="1">2.7.11.1</ecNumber>
    </recommendedName>
</protein>
<comment type="catalytic activity">
    <reaction evidence="9">
        <text>L-seryl-[protein] + ATP = O-phospho-L-seryl-[protein] + ADP + H(+)</text>
        <dbReference type="Rhea" id="RHEA:17989"/>
        <dbReference type="Rhea" id="RHEA-COMP:9863"/>
        <dbReference type="Rhea" id="RHEA-COMP:11604"/>
        <dbReference type="ChEBI" id="CHEBI:15378"/>
        <dbReference type="ChEBI" id="CHEBI:29999"/>
        <dbReference type="ChEBI" id="CHEBI:30616"/>
        <dbReference type="ChEBI" id="CHEBI:83421"/>
        <dbReference type="ChEBI" id="CHEBI:456216"/>
        <dbReference type="EC" id="2.7.11.1"/>
    </reaction>
</comment>
<keyword evidence="7 10" id="KW-0067">ATP-binding</keyword>
<evidence type="ECO:0000259" key="12">
    <source>
        <dbReference type="PROSITE" id="PS50011"/>
    </source>
</evidence>
<dbReference type="Gene3D" id="1.10.510.10">
    <property type="entry name" value="Transferase(Phosphotransferase) domain 1"/>
    <property type="match status" value="1"/>
</dbReference>
<keyword evidence="5 10" id="KW-0547">Nucleotide-binding</keyword>
<dbReference type="STRING" id="658858.E1EXV8"/>
<dbReference type="Gene3D" id="3.30.200.20">
    <property type="entry name" value="Phosphorylase Kinase, domain 1"/>
    <property type="match status" value="1"/>
</dbReference>
<dbReference type="InterPro" id="IPR000961">
    <property type="entry name" value="AGC-kinase_C"/>
</dbReference>
<dbReference type="GO" id="GO:0004674">
    <property type="term" value="F:protein serine/threonine kinase activity"/>
    <property type="evidence" value="ECO:0007669"/>
    <property type="project" value="UniProtKB-KW"/>
</dbReference>
<dbReference type="InterPro" id="IPR050236">
    <property type="entry name" value="Ser_Thr_kinase_AGC"/>
</dbReference>
<name>E1EXV8_GIAIA</name>
<dbReference type="SUPFAM" id="SSF56112">
    <property type="entry name" value="Protein kinase-like (PK-like)"/>
    <property type="match status" value="1"/>
</dbReference>
<evidence type="ECO:0000256" key="6">
    <source>
        <dbReference type="ARBA" id="ARBA00022777"/>
    </source>
</evidence>
<keyword evidence="4" id="KW-0808">Transferase</keyword>
<keyword evidence="3" id="KW-0597">Phosphoprotein</keyword>
<dbReference type="FunFam" id="3.30.200.20:FF:000192">
    <property type="entry name" value="Serine/threonine-protein kinase cot-1"/>
    <property type="match status" value="1"/>
</dbReference>
<dbReference type="Pfam" id="PF00069">
    <property type="entry name" value="Pkinase"/>
    <property type="match status" value="2"/>
</dbReference>
<evidence type="ECO:0000256" key="10">
    <source>
        <dbReference type="PROSITE-ProRule" id="PRU10141"/>
    </source>
</evidence>
<dbReference type="InterPro" id="IPR017441">
    <property type="entry name" value="Protein_kinase_ATP_BS"/>
</dbReference>
<dbReference type="FunFam" id="1.10.510.10:FF:000997">
    <property type="entry name" value="Kinase, AGC NDR"/>
    <property type="match status" value="1"/>
</dbReference>
<dbReference type="EMBL" id="ACVC01000054">
    <property type="protein sequence ID" value="EFO64942.1"/>
    <property type="molecule type" value="Genomic_DNA"/>
</dbReference>
<sequence length="482" mass="54966">MDNDRKQLCERLIKKIFQFAELKASRIQRAERLEQKIALINATPAVEEELKADLRKREREYLRLMRRKINVNLFEKIKMLGKGAFGSVWLVREKSTQKYFAMKQLCKEEMIRRGQVEHCITEKEIMASSVSDWIIRLYYSFQDDLYLYLVMEFAIGGDLMGLLIRVDLFPEPVARFYMSQCCACINEIHKNNSFYRDAKPDNFLILESGHVKLSDFSLAKDFKSKSGTMEAVTMGDEHSGTGLANPLSSPTLSPGSNGTASSLRPEATGSITAPSVTAPDNVGIMHNRAYSTVGTLDYSAVEIVRKDPGGYGHKVDWWSMGAILYECVFGYPPFGSDNPRDSVKKIVKYKQYLKFPADPKVSPECIDLIKHLICEPEERYDFEQIKAHPWFANVDWNDLHSYNPPFKPNVSSEIDLKYFDFVNEAKDGGSVEALPECKEQVKWFSPPTFGNYTYRAFPGTVDLRTNTNNRTNVKDLFKPSGS</sequence>
<dbReference type="GO" id="GO:0005524">
    <property type="term" value="F:ATP binding"/>
    <property type="evidence" value="ECO:0007669"/>
    <property type="project" value="UniProtKB-UniRule"/>
</dbReference>
<evidence type="ECO:0000313" key="14">
    <source>
        <dbReference type="EMBL" id="EFO64942.1"/>
    </source>
</evidence>
<dbReference type="EC" id="2.7.11.1" evidence="1"/>
<evidence type="ECO:0000256" key="3">
    <source>
        <dbReference type="ARBA" id="ARBA00022553"/>
    </source>
</evidence>
<accession>E1EXV8</accession>
<dbReference type="GO" id="GO:0035556">
    <property type="term" value="P:intracellular signal transduction"/>
    <property type="evidence" value="ECO:0007669"/>
    <property type="project" value="TreeGrafter"/>
</dbReference>
<feature type="domain" description="AGC-kinase C-terminal" evidence="13">
    <location>
        <begin position="392"/>
        <end position="464"/>
    </location>
</feature>
<evidence type="ECO:0000259" key="13">
    <source>
        <dbReference type="PROSITE" id="PS51285"/>
    </source>
</evidence>
<evidence type="ECO:0000256" key="9">
    <source>
        <dbReference type="ARBA" id="ARBA00048679"/>
    </source>
</evidence>
<organism evidence="14 15">
    <name type="scientific">Giardia intestinalis (strain P15)</name>
    <name type="common">Giardia lamblia</name>
    <dbReference type="NCBI Taxonomy" id="658858"/>
    <lineage>
        <taxon>Eukaryota</taxon>
        <taxon>Metamonada</taxon>
        <taxon>Diplomonadida</taxon>
        <taxon>Hexamitidae</taxon>
        <taxon>Giardiinae</taxon>
        <taxon>Giardia</taxon>
    </lineage>
</organism>
<reference evidence="14 15" key="1">
    <citation type="journal article" date="2010" name="BMC Genomics">
        <title>Genome analysis and comparative genomics of a Giardia intestinalis assemblage E isolate.</title>
        <authorList>
            <person name="Jerlstrom-Hultqvist J."/>
            <person name="Franzen O."/>
            <person name="Ankarklev J."/>
            <person name="Xu F."/>
            <person name="Nohynkova E."/>
            <person name="Andersson J.O."/>
            <person name="Svard S.G."/>
            <person name="Andersson B."/>
        </authorList>
    </citation>
    <scope>NUCLEOTIDE SEQUENCE [LARGE SCALE GENOMIC DNA]</scope>
    <source>
        <strain evidence="14 15">P15</strain>
    </source>
</reference>